<reference evidence="3 4" key="1">
    <citation type="journal article" date="2013" name="PLoS Genet.">
        <title>The genome and development-dependent transcriptomes of Pyronema confluens: a window into fungal evolution.</title>
        <authorList>
            <person name="Traeger S."/>
            <person name="Altegoer F."/>
            <person name="Freitag M."/>
            <person name="Gabaldon T."/>
            <person name="Kempken F."/>
            <person name="Kumar A."/>
            <person name="Marcet-Houben M."/>
            <person name="Poggeler S."/>
            <person name="Stajich J.E."/>
            <person name="Nowrousian M."/>
        </authorList>
    </citation>
    <scope>NUCLEOTIDE SEQUENCE [LARGE SCALE GENOMIC DNA]</scope>
    <source>
        <strain evidence="4">CBS 100304</strain>
        <tissue evidence="3">Vegetative mycelium</tissue>
    </source>
</reference>
<gene>
    <name evidence="3" type="ORF">PCON_08873</name>
</gene>
<dbReference type="PROSITE" id="PS50090">
    <property type="entry name" value="MYB_LIKE"/>
    <property type="match status" value="1"/>
</dbReference>
<feature type="compositionally biased region" description="Polar residues" evidence="1">
    <location>
        <begin position="46"/>
        <end position="57"/>
    </location>
</feature>
<proteinExistence type="predicted"/>
<dbReference type="OMA" id="QEWDECA"/>
<dbReference type="AlphaFoldDB" id="U4L2A5"/>
<dbReference type="OrthoDB" id="5334491at2759"/>
<dbReference type="Proteomes" id="UP000018144">
    <property type="component" value="Unassembled WGS sequence"/>
</dbReference>
<sequence>MLLPSALPCDFLAPSLARTPYHSPPAEAISASSTVMQTCRRLQQMLSSSPAPLTTSALPKRRVAAGSEAPRTPLRRANHNIARVPAPRGVNKRTRTTYEQQLPTSPVSDKEQQPRDLFVTPQRKRVRMSTPPPPPNRGFPLRQQAPESDEDEEIMDWTDDDDRQLVEMVLGRLQLSKSDWEECAKSLGKGDSRSVGKRWENLVGAIGVKNRRKRILKAKGPRRA</sequence>
<keyword evidence="4" id="KW-1185">Reference proteome</keyword>
<dbReference type="CDD" id="cd00167">
    <property type="entry name" value="SANT"/>
    <property type="match status" value="1"/>
</dbReference>
<feature type="compositionally biased region" description="Polar residues" evidence="1">
    <location>
        <begin position="97"/>
        <end position="107"/>
    </location>
</feature>
<feature type="domain" description="Myb-like" evidence="2">
    <location>
        <begin position="157"/>
        <end position="203"/>
    </location>
</feature>
<name>U4L2A5_PYROM</name>
<feature type="region of interest" description="Disordered" evidence="1">
    <location>
        <begin position="46"/>
        <end position="148"/>
    </location>
</feature>
<dbReference type="InterPro" id="IPR001005">
    <property type="entry name" value="SANT/Myb"/>
</dbReference>
<evidence type="ECO:0000259" key="2">
    <source>
        <dbReference type="PROSITE" id="PS50090"/>
    </source>
</evidence>
<organism evidence="3 4">
    <name type="scientific">Pyronema omphalodes (strain CBS 100304)</name>
    <name type="common">Pyronema confluens</name>
    <dbReference type="NCBI Taxonomy" id="1076935"/>
    <lineage>
        <taxon>Eukaryota</taxon>
        <taxon>Fungi</taxon>
        <taxon>Dikarya</taxon>
        <taxon>Ascomycota</taxon>
        <taxon>Pezizomycotina</taxon>
        <taxon>Pezizomycetes</taxon>
        <taxon>Pezizales</taxon>
        <taxon>Pyronemataceae</taxon>
        <taxon>Pyronema</taxon>
    </lineage>
</organism>
<evidence type="ECO:0000313" key="4">
    <source>
        <dbReference type="Proteomes" id="UP000018144"/>
    </source>
</evidence>
<protein>
    <recommendedName>
        <fullName evidence="2">Myb-like domain-containing protein</fullName>
    </recommendedName>
</protein>
<dbReference type="eggNOG" id="ENOG502SRDU">
    <property type="taxonomic scope" value="Eukaryota"/>
</dbReference>
<accession>U4L2A5</accession>
<dbReference type="EMBL" id="HF935448">
    <property type="protein sequence ID" value="CCX09280.1"/>
    <property type="molecule type" value="Genomic_DNA"/>
</dbReference>
<evidence type="ECO:0000256" key="1">
    <source>
        <dbReference type="SAM" id="MobiDB-lite"/>
    </source>
</evidence>
<evidence type="ECO:0000313" key="3">
    <source>
        <dbReference type="EMBL" id="CCX09280.1"/>
    </source>
</evidence>